<keyword evidence="1" id="KW-0732">Signal</keyword>
<feature type="chain" id="PRO_5035836611" description="DUF8021 domain-containing protein" evidence="1">
    <location>
        <begin position="21"/>
        <end position="270"/>
    </location>
</feature>
<accession>A0A8S8ZU09</accession>
<dbReference type="InterPro" id="IPR058334">
    <property type="entry name" value="DUF8021"/>
</dbReference>
<comment type="caution">
    <text evidence="3">The sequence shown here is derived from an EMBL/GenBank/DDBJ whole genome shotgun (WGS) entry which is preliminary data.</text>
</comment>
<protein>
    <recommendedName>
        <fullName evidence="2">DUF8021 domain-containing protein</fullName>
    </recommendedName>
</protein>
<dbReference type="Pfam" id="PF26061">
    <property type="entry name" value="DUF8021"/>
    <property type="match status" value="1"/>
</dbReference>
<dbReference type="AlphaFoldDB" id="A0A8S8ZU09"/>
<evidence type="ECO:0000313" key="3">
    <source>
        <dbReference type="EMBL" id="KAA8632938.1"/>
    </source>
</evidence>
<dbReference type="Proteomes" id="UP000433876">
    <property type="component" value="Unassembled WGS sequence"/>
</dbReference>
<feature type="domain" description="DUF8021" evidence="2">
    <location>
        <begin position="161"/>
        <end position="262"/>
    </location>
</feature>
<organism evidence="3 4">
    <name type="scientific">Sordaria macrospora</name>
    <dbReference type="NCBI Taxonomy" id="5147"/>
    <lineage>
        <taxon>Eukaryota</taxon>
        <taxon>Fungi</taxon>
        <taxon>Dikarya</taxon>
        <taxon>Ascomycota</taxon>
        <taxon>Pezizomycotina</taxon>
        <taxon>Sordariomycetes</taxon>
        <taxon>Sordariomycetidae</taxon>
        <taxon>Sordariales</taxon>
        <taxon>Sordariaceae</taxon>
        <taxon>Sordaria</taxon>
    </lineage>
</organism>
<evidence type="ECO:0000259" key="2">
    <source>
        <dbReference type="Pfam" id="PF26061"/>
    </source>
</evidence>
<feature type="signal peptide" evidence="1">
    <location>
        <begin position="1"/>
        <end position="20"/>
    </location>
</feature>
<evidence type="ECO:0000313" key="4">
    <source>
        <dbReference type="Proteomes" id="UP000433876"/>
    </source>
</evidence>
<gene>
    <name evidence="3" type="ORF">SMACR_02064</name>
</gene>
<sequence length="270" mass="30046">MARLTLAALGLLAVIQSSFAQRGAGNCQWAALRMQTDIYIESQTYGEVDPMLVSNSPLYRENYKQRDINTSFLTTPLKIDYTRTFVDQRECKTYSQLIVTDPKNPYIIGTQITYDNIGSAGLKAKIIDVVISRPSTEPQFNATKTLAYVDAEDWSAIVAAKQDSRDLLKIVANSYLDLWSGNDNYELPWGTPCARLEGSEYYTEECQPVSLNGKANTDRMYVIDEGLGAVSVFSKGGSDGALLDIHEFRLVQGKLRYVHHFTASDAVLVV</sequence>
<dbReference type="EMBL" id="NMPR01000045">
    <property type="protein sequence ID" value="KAA8632938.1"/>
    <property type="molecule type" value="Genomic_DNA"/>
</dbReference>
<reference evidence="3 4" key="1">
    <citation type="submission" date="2017-07" db="EMBL/GenBank/DDBJ databases">
        <title>Genome sequence of the Sordaria macrospora wild type strain R19027.</title>
        <authorList>
            <person name="Nowrousian M."/>
            <person name="Teichert I."/>
            <person name="Kueck U."/>
        </authorList>
    </citation>
    <scope>NUCLEOTIDE SEQUENCE [LARGE SCALE GENOMIC DNA]</scope>
    <source>
        <strain evidence="3 4">R19027</strain>
        <tissue evidence="3">Mycelium</tissue>
    </source>
</reference>
<name>A0A8S8ZU09_SORMA</name>
<dbReference type="OMA" id="TEECQPV"/>
<proteinExistence type="predicted"/>
<evidence type="ECO:0000256" key="1">
    <source>
        <dbReference type="SAM" id="SignalP"/>
    </source>
</evidence>
<dbReference type="VEuPathDB" id="FungiDB:SMAC_02064"/>